<feature type="compositionally biased region" description="Polar residues" evidence="6">
    <location>
        <begin position="736"/>
        <end position="745"/>
    </location>
</feature>
<dbReference type="Pfam" id="PF14111">
    <property type="entry name" value="DUF4283"/>
    <property type="match status" value="1"/>
</dbReference>
<evidence type="ECO:0000256" key="4">
    <source>
        <dbReference type="ARBA" id="ARBA00023163"/>
    </source>
</evidence>
<evidence type="ECO:0000256" key="3">
    <source>
        <dbReference type="ARBA" id="ARBA00023125"/>
    </source>
</evidence>
<dbReference type="Pfam" id="PF13921">
    <property type="entry name" value="Myb_DNA-bind_6"/>
    <property type="match status" value="1"/>
</dbReference>
<dbReference type="PANTHER" id="PTHR45614">
    <property type="entry name" value="MYB PROTEIN-RELATED"/>
    <property type="match status" value="1"/>
</dbReference>
<keyword evidence="2" id="KW-0805">Transcription regulation</keyword>
<feature type="region of interest" description="Disordered" evidence="6">
    <location>
        <begin position="214"/>
        <end position="420"/>
    </location>
</feature>
<dbReference type="InterPro" id="IPR050560">
    <property type="entry name" value="MYB_TF"/>
</dbReference>
<dbReference type="PROSITE" id="PS50090">
    <property type="entry name" value="MYB_LIKE"/>
    <property type="match status" value="3"/>
</dbReference>
<feature type="domain" description="HTH myb-type" evidence="8">
    <location>
        <begin position="461"/>
        <end position="519"/>
    </location>
</feature>
<feature type="domain" description="Myb-like" evidence="7">
    <location>
        <begin position="516"/>
        <end position="566"/>
    </location>
</feature>
<dbReference type="Gene3D" id="1.10.10.60">
    <property type="entry name" value="Homeodomain-like"/>
    <property type="match status" value="3"/>
</dbReference>
<dbReference type="PANTHER" id="PTHR45614:SF232">
    <property type="entry name" value="TRANSCRIPTION FACTOR MYB3R-2"/>
    <property type="match status" value="1"/>
</dbReference>
<keyword evidence="5" id="KW-0539">Nucleus</keyword>
<feature type="region of interest" description="Disordered" evidence="6">
    <location>
        <begin position="715"/>
        <end position="763"/>
    </location>
</feature>
<dbReference type="SUPFAM" id="SSF46689">
    <property type="entry name" value="Homeodomain-like"/>
    <property type="match status" value="3"/>
</dbReference>
<sequence>MNRPRKRKKSSLLNELKELELLGEGEFVDIPELENEDLIEENSMSIIVRCLNPTVHKVGGLVKALPPIWGLEESVKGRGVGENKVQFFFQHERDLQYVLIKGPWFVNGWIVSLGQWSPNPGPEFLCRIPFWIRIRGIPVHLLKKQAVEGLLGPLGRVEKVELHAKNSSSVEYLEYEKLIKVCFLCKRLTHYQIYCDMQEDLAVDYRELRARSRQDTRPEARFSVSRQGKEDQGVRSATNGRHKGSRTSKSELAPRRSTNLPNRRGLERKEKNVVGEASQVWVPKSSQSLPLKKVGRSRSTEESSAHPENRSTSQGMIGTGASSGASQESPSVFKRLEGQKETSPQERQLSGSQRKEDRSSSSVFERLGGHDSSSSIERQIEDTEPSGNKRRRLSRSDESVQKKARLGREHEETPPSDKLLMNGVWRYKGKNWKKIAESVPGRKDKRKTGVQCQHRWLKVLNPNLNKGPWRKEEDDLLSELVNVFIENDKPKWSKISKQLPGRIGKQCRERWHNHLNPTIKKTPWTREEELILVQAQRDQGNKWAEIAKLLPGRTENNVKNHWNCSLKRRSEHLVTSSPLSGYGPCGYESSFFNQSNMMEIKKAAKSPQRDSLELTLEPMNWRNTSSSTNSLKGDEESTISSSLESDWLRRNSKVEISITPSSDDHHHKNVWLTPQLTTPSCVKVPLSPETPQSSSAGQEVREIIGRWKMAASTFENTPSIISRRRSPASRRKQENDSPFQRSPRTLLSSEEEHSVSNSSSTSSLLMKRNNTYSGLKPLERRLEFDFI</sequence>
<keyword evidence="4" id="KW-0804">Transcription</keyword>
<feature type="compositionally biased region" description="Basic and acidic residues" evidence="6">
    <location>
        <begin position="334"/>
        <end position="344"/>
    </location>
</feature>
<evidence type="ECO:0000313" key="9">
    <source>
        <dbReference type="EMBL" id="KAH0898330.1"/>
    </source>
</evidence>
<dbReference type="InterPro" id="IPR001005">
    <property type="entry name" value="SANT/Myb"/>
</dbReference>
<feature type="compositionally biased region" description="Basic and acidic residues" evidence="6">
    <location>
        <begin position="298"/>
        <end position="309"/>
    </location>
</feature>
<evidence type="ECO:0000256" key="6">
    <source>
        <dbReference type="SAM" id="MobiDB-lite"/>
    </source>
</evidence>
<feature type="compositionally biased region" description="Basic and acidic residues" evidence="6">
    <location>
        <begin position="264"/>
        <end position="273"/>
    </location>
</feature>
<feature type="domain" description="Myb-like" evidence="7">
    <location>
        <begin position="461"/>
        <end position="515"/>
    </location>
</feature>
<keyword evidence="3" id="KW-0238">DNA-binding</keyword>
<protein>
    <submittedName>
        <fullName evidence="9">Uncharacterized protein</fullName>
    </submittedName>
</protein>
<feature type="domain" description="Myb-like" evidence="7">
    <location>
        <begin position="413"/>
        <end position="460"/>
    </location>
</feature>
<evidence type="ECO:0000313" key="10">
    <source>
        <dbReference type="Proteomes" id="UP000824890"/>
    </source>
</evidence>
<dbReference type="InterPro" id="IPR017930">
    <property type="entry name" value="Myb_dom"/>
</dbReference>
<accession>A0ABQ8B234</accession>
<evidence type="ECO:0000256" key="5">
    <source>
        <dbReference type="ARBA" id="ARBA00023242"/>
    </source>
</evidence>
<organism evidence="9 10">
    <name type="scientific">Brassica napus</name>
    <name type="common">Rape</name>
    <dbReference type="NCBI Taxonomy" id="3708"/>
    <lineage>
        <taxon>Eukaryota</taxon>
        <taxon>Viridiplantae</taxon>
        <taxon>Streptophyta</taxon>
        <taxon>Embryophyta</taxon>
        <taxon>Tracheophyta</taxon>
        <taxon>Spermatophyta</taxon>
        <taxon>Magnoliopsida</taxon>
        <taxon>eudicotyledons</taxon>
        <taxon>Gunneridae</taxon>
        <taxon>Pentapetalae</taxon>
        <taxon>rosids</taxon>
        <taxon>malvids</taxon>
        <taxon>Brassicales</taxon>
        <taxon>Brassicaceae</taxon>
        <taxon>Brassiceae</taxon>
        <taxon>Brassica</taxon>
    </lineage>
</organism>
<feature type="compositionally biased region" description="Basic and acidic residues" evidence="6">
    <location>
        <begin position="394"/>
        <end position="415"/>
    </location>
</feature>
<dbReference type="PROSITE" id="PS51294">
    <property type="entry name" value="HTH_MYB"/>
    <property type="match status" value="2"/>
</dbReference>
<evidence type="ECO:0000259" key="7">
    <source>
        <dbReference type="PROSITE" id="PS50090"/>
    </source>
</evidence>
<dbReference type="EMBL" id="JAGKQM010000012">
    <property type="protein sequence ID" value="KAH0898330.1"/>
    <property type="molecule type" value="Genomic_DNA"/>
</dbReference>
<reference evidence="9 10" key="1">
    <citation type="submission" date="2021-05" db="EMBL/GenBank/DDBJ databases">
        <title>Genome Assembly of Synthetic Allotetraploid Brassica napus Reveals Homoeologous Exchanges between Subgenomes.</title>
        <authorList>
            <person name="Davis J.T."/>
        </authorList>
    </citation>
    <scope>NUCLEOTIDE SEQUENCE [LARGE SCALE GENOMIC DNA]</scope>
    <source>
        <strain evidence="10">cv. Da-Ae</strain>
        <tissue evidence="9">Seedling</tissue>
    </source>
</reference>
<evidence type="ECO:0000256" key="1">
    <source>
        <dbReference type="ARBA" id="ARBA00004123"/>
    </source>
</evidence>
<dbReference type="Proteomes" id="UP000824890">
    <property type="component" value="Unassembled WGS sequence"/>
</dbReference>
<evidence type="ECO:0000256" key="2">
    <source>
        <dbReference type="ARBA" id="ARBA00023015"/>
    </source>
</evidence>
<name>A0ABQ8B234_BRANA</name>
<dbReference type="InterPro" id="IPR009057">
    <property type="entry name" value="Homeodomain-like_sf"/>
</dbReference>
<evidence type="ECO:0000259" key="8">
    <source>
        <dbReference type="PROSITE" id="PS51294"/>
    </source>
</evidence>
<feature type="domain" description="HTH myb-type" evidence="8">
    <location>
        <begin position="520"/>
        <end position="570"/>
    </location>
</feature>
<dbReference type="Pfam" id="PF00249">
    <property type="entry name" value="Myb_DNA-binding"/>
    <property type="match status" value="1"/>
</dbReference>
<gene>
    <name evidence="9" type="ORF">HID58_047898</name>
</gene>
<dbReference type="CDD" id="cd00167">
    <property type="entry name" value="SANT"/>
    <property type="match status" value="3"/>
</dbReference>
<comment type="caution">
    <text evidence="9">The sequence shown here is derived from an EMBL/GenBank/DDBJ whole genome shotgun (WGS) entry which is preliminary data.</text>
</comment>
<dbReference type="InterPro" id="IPR025558">
    <property type="entry name" value="DUF4283"/>
</dbReference>
<feature type="compositionally biased region" description="Polar residues" evidence="6">
    <location>
        <begin position="310"/>
        <end position="330"/>
    </location>
</feature>
<dbReference type="SMART" id="SM00717">
    <property type="entry name" value="SANT"/>
    <property type="match status" value="3"/>
</dbReference>
<proteinExistence type="predicted"/>
<comment type="subcellular location">
    <subcellularLocation>
        <location evidence="1">Nucleus</location>
    </subcellularLocation>
</comment>
<keyword evidence="10" id="KW-1185">Reference proteome</keyword>